<comment type="pathway">
    <text evidence="2">Cell wall biogenesis; peptidoglycan biosynthesis.</text>
</comment>
<evidence type="ECO:0000256" key="6">
    <source>
        <dbReference type="ARBA" id="ARBA00022670"/>
    </source>
</evidence>
<evidence type="ECO:0000259" key="15">
    <source>
        <dbReference type="Pfam" id="PF07943"/>
    </source>
</evidence>
<accession>A0A414EM16</accession>
<keyword evidence="9" id="KW-0133">Cell shape</keyword>
<evidence type="ECO:0000256" key="10">
    <source>
        <dbReference type="ARBA" id="ARBA00022984"/>
    </source>
</evidence>
<dbReference type="GO" id="GO:0009002">
    <property type="term" value="F:serine-type D-Ala-D-Ala carboxypeptidase activity"/>
    <property type="evidence" value="ECO:0007669"/>
    <property type="project" value="UniProtKB-EC"/>
</dbReference>
<dbReference type="PRINTS" id="PR00725">
    <property type="entry name" value="DADACBPTASE1"/>
</dbReference>
<evidence type="ECO:0000313" key="17">
    <source>
        <dbReference type="Proteomes" id="UP000283745"/>
    </source>
</evidence>
<dbReference type="SUPFAM" id="SSF56601">
    <property type="entry name" value="beta-lactamase/transpeptidase-like"/>
    <property type="match status" value="1"/>
</dbReference>
<dbReference type="InterPro" id="IPR012907">
    <property type="entry name" value="Peptidase_S11_C"/>
</dbReference>
<dbReference type="Proteomes" id="UP000283745">
    <property type="component" value="Unassembled WGS sequence"/>
</dbReference>
<evidence type="ECO:0000256" key="3">
    <source>
        <dbReference type="ARBA" id="ARBA00007164"/>
    </source>
</evidence>
<comment type="caution">
    <text evidence="16">The sequence shown here is derived from an EMBL/GenBank/DDBJ whole genome shotgun (WGS) entry which is preliminary data.</text>
</comment>
<dbReference type="InterPro" id="IPR012338">
    <property type="entry name" value="Beta-lactam/transpept-like"/>
</dbReference>
<dbReference type="GO" id="GO:0008360">
    <property type="term" value="P:regulation of cell shape"/>
    <property type="evidence" value="ECO:0007669"/>
    <property type="project" value="UniProtKB-KW"/>
</dbReference>
<dbReference type="InterPro" id="IPR015956">
    <property type="entry name" value="Peniciliin-bd_prot_C_sf"/>
</dbReference>
<evidence type="ECO:0000256" key="2">
    <source>
        <dbReference type="ARBA" id="ARBA00004752"/>
    </source>
</evidence>
<evidence type="ECO:0000256" key="7">
    <source>
        <dbReference type="ARBA" id="ARBA00022729"/>
    </source>
</evidence>
<evidence type="ECO:0000256" key="11">
    <source>
        <dbReference type="ARBA" id="ARBA00023316"/>
    </source>
</evidence>
<protein>
    <recommendedName>
        <fullName evidence="4">serine-type D-Ala-D-Ala carboxypeptidase</fullName>
        <ecNumber evidence="4">3.4.16.4</ecNumber>
    </recommendedName>
</protein>
<keyword evidence="10" id="KW-0573">Peptidoglycan synthesis</keyword>
<feature type="domain" description="Peptidase S11 D-alanyl-D-alanine carboxypeptidase A N-terminal" evidence="14">
    <location>
        <begin position="40"/>
        <end position="264"/>
    </location>
</feature>
<feature type="domain" description="Peptidase S11 D-Ala-D-Ala carboxypeptidase A C-terminal" evidence="15">
    <location>
        <begin position="348"/>
        <end position="396"/>
    </location>
</feature>
<evidence type="ECO:0000256" key="9">
    <source>
        <dbReference type="ARBA" id="ARBA00022960"/>
    </source>
</evidence>
<name>A0A414EM16_9FIRM</name>
<dbReference type="UniPathway" id="UPA00219"/>
<evidence type="ECO:0000256" key="4">
    <source>
        <dbReference type="ARBA" id="ARBA00012448"/>
    </source>
</evidence>
<keyword evidence="11" id="KW-0961">Cell wall biogenesis/degradation</keyword>
<dbReference type="PANTHER" id="PTHR21581">
    <property type="entry name" value="D-ALANYL-D-ALANINE CARBOXYPEPTIDASE"/>
    <property type="match status" value="1"/>
</dbReference>
<dbReference type="Pfam" id="PF07943">
    <property type="entry name" value="PBP5_C"/>
    <property type="match status" value="1"/>
</dbReference>
<dbReference type="Gene3D" id="2.60.410.10">
    <property type="entry name" value="D-Ala-D-Ala carboxypeptidase, C-terminal domain"/>
    <property type="match status" value="1"/>
</dbReference>
<evidence type="ECO:0000256" key="5">
    <source>
        <dbReference type="ARBA" id="ARBA00022645"/>
    </source>
</evidence>
<dbReference type="SUPFAM" id="SSF69189">
    <property type="entry name" value="Penicillin-binding protein associated domain"/>
    <property type="match status" value="1"/>
</dbReference>
<dbReference type="InterPro" id="IPR001967">
    <property type="entry name" value="Peptidase_S11_N"/>
</dbReference>
<gene>
    <name evidence="16" type="ORF">DW740_12975</name>
</gene>
<keyword evidence="5 16" id="KW-0121">Carboxypeptidase</keyword>
<keyword evidence="7" id="KW-0732">Signal</keyword>
<dbReference type="EC" id="3.4.16.4" evidence="4"/>
<dbReference type="EMBL" id="QSKF01000010">
    <property type="protein sequence ID" value="RHE38913.1"/>
    <property type="molecule type" value="Genomic_DNA"/>
</dbReference>
<dbReference type="RefSeq" id="WP_015542632.1">
    <property type="nucleotide sequence ID" value="NZ_CABJFK010000010.1"/>
</dbReference>
<evidence type="ECO:0000313" key="16">
    <source>
        <dbReference type="EMBL" id="RHE38913.1"/>
    </source>
</evidence>
<evidence type="ECO:0000256" key="1">
    <source>
        <dbReference type="ARBA" id="ARBA00003217"/>
    </source>
</evidence>
<keyword evidence="6" id="KW-0645">Protease</keyword>
<sequence>MKFRCSVFIYVILICNLYCQFSVHAGSLDHAILMVPQLSDDLYALSAVLMDADSGRILYEKEGEMPRPNASTTKVLTCILALENGDGDDYVQVSANAASQPQVKLGLQKGEQYYLEDLLYSLLLQSHNDSAVAIAEHIGGSVKGFSDLMNAKARKIGCTDTHFITPNGLDAEDSSGTHHTTASDLARIMRYAIKNKVFLKIAQTKEYSFSDLSKKRTFSVHNTNALFSMTDGVLAGKTGFTGDAGYCYVCAVQKDDRTFIIALLAAGWPGHKTYKWHDTLKLLDYGKNNFYYRSFWQEPDLSYIPVKDGIPEITSHTDNLLPDGRIYIGGRINATEKEKQQKILLKNDDRLQYQVCLKDELQAPVRKGEQIGRVVYMLNGQKIASFPILAVQNVDKITFLYCAELVFKNFFH</sequence>
<comment type="similarity">
    <text evidence="3 13">Belongs to the peptidase S11 family.</text>
</comment>
<dbReference type="PANTHER" id="PTHR21581:SF33">
    <property type="entry name" value="D-ALANYL-D-ALANINE CARBOXYPEPTIDASE DACB"/>
    <property type="match status" value="1"/>
</dbReference>
<proteinExistence type="inferred from homology"/>
<dbReference type="Gene3D" id="3.40.710.10">
    <property type="entry name" value="DD-peptidase/beta-lactamase superfamily"/>
    <property type="match status" value="1"/>
</dbReference>
<evidence type="ECO:0000256" key="13">
    <source>
        <dbReference type="RuleBase" id="RU004016"/>
    </source>
</evidence>
<dbReference type="GO" id="GO:0006508">
    <property type="term" value="P:proteolysis"/>
    <property type="evidence" value="ECO:0007669"/>
    <property type="project" value="UniProtKB-KW"/>
</dbReference>
<comment type="function">
    <text evidence="1">Removes C-terminal D-alanyl residues from sugar-peptide cell wall precursors.</text>
</comment>
<dbReference type="GO" id="GO:0071555">
    <property type="term" value="P:cell wall organization"/>
    <property type="evidence" value="ECO:0007669"/>
    <property type="project" value="UniProtKB-KW"/>
</dbReference>
<dbReference type="GO" id="GO:0009252">
    <property type="term" value="P:peptidoglycan biosynthetic process"/>
    <property type="evidence" value="ECO:0007669"/>
    <property type="project" value="UniProtKB-UniPathway"/>
</dbReference>
<comment type="catalytic activity">
    <reaction evidence="12">
        <text>Preferential cleavage: (Ac)2-L-Lys-D-Ala-|-D-Ala. Also transpeptidation of peptidyl-alanyl moieties that are N-acyl substituents of D-alanine.</text>
        <dbReference type="EC" id="3.4.16.4"/>
    </reaction>
</comment>
<evidence type="ECO:0000256" key="12">
    <source>
        <dbReference type="ARBA" id="ARBA00034000"/>
    </source>
</evidence>
<reference evidence="16 17" key="1">
    <citation type="submission" date="2018-08" db="EMBL/GenBank/DDBJ databases">
        <title>A genome reference for cultivated species of the human gut microbiota.</title>
        <authorList>
            <person name="Zou Y."/>
            <person name="Xue W."/>
            <person name="Luo G."/>
        </authorList>
    </citation>
    <scope>NUCLEOTIDE SEQUENCE [LARGE SCALE GENOMIC DNA]</scope>
    <source>
        <strain evidence="16 17">AM28-23</strain>
    </source>
</reference>
<keyword evidence="8" id="KW-0378">Hydrolase</keyword>
<dbReference type="InterPro" id="IPR018044">
    <property type="entry name" value="Peptidase_S11"/>
</dbReference>
<dbReference type="Pfam" id="PF00768">
    <property type="entry name" value="Peptidase_S11"/>
    <property type="match status" value="1"/>
</dbReference>
<evidence type="ECO:0000256" key="8">
    <source>
        <dbReference type="ARBA" id="ARBA00022801"/>
    </source>
</evidence>
<organism evidence="16 17">
    <name type="scientific">Blautia obeum</name>
    <dbReference type="NCBI Taxonomy" id="40520"/>
    <lineage>
        <taxon>Bacteria</taxon>
        <taxon>Bacillati</taxon>
        <taxon>Bacillota</taxon>
        <taxon>Clostridia</taxon>
        <taxon>Lachnospirales</taxon>
        <taxon>Lachnospiraceae</taxon>
        <taxon>Blautia</taxon>
    </lineage>
</organism>
<evidence type="ECO:0000259" key="14">
    <source>
        <dbReference type="Pfam" id="PF00768"/>
    </source>
</evidence>
<dbReference type="InterPro" id="IPR037167">
    <property type="entry name" value="Peptidase_S11_C_sf"/>
</dbReference>
<dbReference type="AlphaFoldDB" id="A0A414EM16"/>